<keyword evidence="3" id="KW-0325">Glycoprotein</keyword>
<evidence type="ECO:0000256" key="3">
    <source>
        <dbReference type="ARBA" id="ARBA00023180"/>
    </source>
</evidence>
<accession>A0AAY5E8Z3</accession>
<evidence type="ECO:0000313" key="6">
    <source>
        <dbReference type="Proteomes" id="UP000314983"/>
    </source>
</evidence>
<keyword evidence="2" id="KW-0472">Membrane</keyword>
<reference evidence="5 6" key="1">
    <citation type="submission" date="2020-05" db="EMBL/GenBank/DDBJ databases">
        <title>Electrophorus electricus (electric eel) genome, fEleEle1, primary haplotype.</title>
        <authorList>
            <person name="Myers G."/>
            <person name="Meyer A."/>
            <person name="Fedrigo O."/>
            <person name="Formenti G."/>
            <person name="Rhie A."/>
            <person name="Tracey A."/>
            <person name="Sims Y."/>
            <person name="Jarvis E.D."/>
        </authorList>
    </citation>
    <scope>NUCLEOTIDE SEQUENCE [LARGE SCALE GENOMIC DNA]</scope>
</reference>
<dbReference type="GO" id="GO:0016020">
    <property type="term" value="C:membrane"/>
    <property type="evidence" value="ECO:0007669"/>
    <property type="project" value="UniProtKB-SubCell"/>
</dbReference>
<gene>
    <name evidence="5" type="primary">LOC113575569</name>
</gene>
<evidence type="ECO:0000259" key="4">
    <source>
        <dbReference type="Pfam" id="PF08266"/>
    </source>
</evidence>
<comment type="subcellular location">
    <subcellularLocation>
        <location evidence="1">Membrane</location>
    </subcellularLocation>
</comment>
<dbReference type="Pfam" id="PF08266">
    <property type="entry name" value="Cadherin_2"/>
    <property type="match status" value="1"/>
</dbReference>
<dbReference type="GeneTree" id="ENSGT00940000165118"/>
<keyword evidence="6" id="KW-1185">Reference proteome</keyword>
<dbReference type="Ensembl" id="ENSEEET00000056094.1">
    <property type="protein sequence ID" value="ENSEEEP00000053381.1"/>
    <property type="gene ID" value="ENSEEEG00000028612.1"/>
</dbReference>
<feature type="domain" description="Cadherin N-terminal" evidence="4">
    <location>
        <begin position="20"/>
        <end position="92"/>
    </location>
</feature>
<proteinExistence type="predicted"/>
<name>A0AAY5E8Z3_ELEEL</name>
<evidence type="ECO:0000256" key="1">
    <source>
        <dbReference type="ARBA" id="ARBA00004370"/>
    </source>
</evidence>
<dbReference type="GO" id="GO:0005509">
    <property type="term" value="F:calcium ion binding"/>
    <property type="evidence" value="ECO:0007669"/>
    <property type="project" value="InterPro"/>
</dbReference>
<evidence type="ECO:0000313" key="5">
    <source>
        <dbReference type="Ensembl" id="ENSEEEP00000053381.1"/>
    </source>
</evidence>
<organism evidence="5 6">
    <name type="scientific">Electrophorus electricus</name>
    <name type="common">Electric eel</name>
    <name type="synonym">Gymnotus electricus</name>
    <dbReference type="NCBI Taxonomy" id="8005"/>
    <lineage>
        <taxon>Eukaryota</taxon>
        <taxon>Metazoa</taxon>
        <taxon>Chordata</taxon>
        <taxon>Craniata</taxon>
        <taxon>Vertebrata</taxon>
        <taxon>Euteleostomi</taxon>
        <taxon>Actinopterygii</taxon>
        <taxon>Neopterygii</taxon>
        <taxon>Teleostei</taxon>
        <taxon>Ostariophysi</taxon>
        <taxon>Gymnotiformes</taxon>
        <taxon>Gymnotoidei</taxon>
        <taxon>Gymnotidae</taxon>
        <taxon>Electrophorus</taxon>
    </lineage>
</organism>
<reference evidence="5" key="3">
    <citation type="submission" date="2025-09" db="UniProtKB">
        <authorList>
            <consortium name="Ensembl"/>
        </authorList>
    </citation>
    <scope>IDENTIFICATION</scope>
</reference>
<evidence type="ECO:0000256" key="2">
    <source>
        <dbReference type="ARBA" id="ARBA00023136"/>
    </source>
</evidence>
<dbReference type="InterPro" id="IPR013164">
    <property type="entry name" value="Cadherin_N"/>
</dbReference>
<dbReference type="SUPFAM" id="SSF49313">
    <property type="entry name" value="Cadherin-like"/>
    <property type="match status" value="1"/>
</dbReference>
<dbReference type="Proteomes" id="UP000314983">
    <property type="component" value="Chromosome 2"/>
</dbReference>
<dbReference type="InterPro" id="IPR015919">
    <property type="entry name" value="Cadherin-like_sf"/>
</dbReference>
<dbReference type="CDD" id="cd11304">
    <property type="entry name" value="Cadherin_repeat"/>
    <property type="match status" value="1"/>
</dbReference>
<dbReference type="AlphaFoldDB" id="A0AAY5E8Z3"/>
<dbReference type="Gene3D" id="2.60.40.60">
    <property type="entry name" value="Cadherins"/>
    <property type="match status" value="1"/>
</dbReference>
<sequence>PYISLSHKCSAFNSAEYNLLYSVSEELKDGAVVGNIAKDLGIDYKTLKERGFRVVSSTGESLFEVNQDDGILYLSKKVCETTSICLINLKIFQCFLSSASSF</sequence>
<protein>
    <recommendedName>
        <fullName evidence="4">Cadherin N-terminal domain-containing protein</fullName>
    </recommendedName>
</protein>
<reference evidence="5" key="2">
    <citation type="submission" date="2025-08" db="UniProtKB">
        <authorList>
            <consortium name="Ensembl"/>
        </authorList>
    </citation>
    <scope>IDENTIFICATION</scope>
</reference>